<dbReference type="PANTHER" id="PTHR37038:SF12">
    <property type="entry name" value="TRANSCRIPTIONAL REGULATOR"/>
    <property type="match status" value="1"/>
</dbReference>
<name>A0AA47IM03_STRMC</name>
<dbReference type="Pfam" id="PF21259">
    <property type="entry name" value="Rgg_C"/>
    <property type="match status" value="1"/>
</dbReference>
<proteinExistence type="predicted"/>
<reference evidence="2" key="1">
    <citation type="submission" date="2022-11" db="EMBL/GenBank/DDBJ databases">
        <title>Streptococcus macedonicus and Acinetobacter baumannii: co-inhabitants of the cheese production environment.</title>
        <authorList>
            <person name="Johnson J."/>
        </authorList>
    </citation>
    <scope>NUCLEOTIDE SEQUENCE</scope>
    <source>
        <strain evidence="2">E37</strain>
    </source>
</reference>
<feature type="domain" description="HTH-type transcriptional regulator Rgg C-terminal" evidence="1">
    <location>
        <begin position="13"/>
        <end position="81"/>
    </location>
</feature>
<dbReference type="AlphaFoldDB" id="A0AA47IM03"/>
<dbReference type="InterPro" id="IPR010057">
    <property type="entry name" value="Transcription_activator_Rgg_C"/>
</dbReference>
<gene>
    <name evidence="2" type="ORF">OQG81_01095</name>
</gene>
<reference evidence="2" key="2">
    <citation type="submission" date="2022-11" db="EMBL/GenBank/DDBJ databases">
        <authorList>
            <person name="Johnson J.D."/>
        </authorList>
    </citation>
    <scope>NUCLEOTIDE SEQUENCE</scope>
    <source>
        <strain evidence="2">E37</strain>
    </source>
</reference>
<organism evidence="2 3">
    <name type="scientific">Streptococcus macedonicus</name>
    <name type="common">Streptococcus gallolyticus macedonicus</name>
    <dbReference type="NCBI Taxonomy" id="59310"/>
    <lineage>
        <taxon>Bacteria</taxon>
        <taxon>Bacillati</taxon>
        <taxon>Bacillota</taxon>
        <taxon>Bacilli</taxon>
        <taxon>Lactobacillales</taxon>
        <taxon>Streptococcaceae</taxon>
        <taxon>Streptococcus</taxon>
    </lineage>
</organism>
<evidence type="ECO:0000259" key="1">
    <source>
        <dbReference type="Pfam" id="PF21259"/>
    </source>
</evidence>
<dbReference type="PANTHER" id="PTHR37038">
    <property type="entry name" value="TRANSCRIPTIONAL REGULATOR-RELATED"/>
    <property type="match status" value="1"/>
</dbReference>
<dbReference type="Proteomes" id="UP001156410">
    <property type="component" value="Chromosome"/>
</dbReference>
<dbReference type="RefSeq" id="WP_269441546.1">
    <property type="nucleotide sequence ID" value="NZ_CP113440.1"/>
</dbReference>
<dbReference type="InterPro" id="IPR053163">
    <property type="entry name" value="HTH-type_regulator_Rgg"/>
</dbReference>
<dbReference type="NCBIfam" id="TIGR01716">
    <property type="entry name" value="RGG_Cterm"/>
    <property type="match status" value="1"/>
</dbReference>
<accession>A0AA47IM03</accession>
<sequence length="96" mass="11446">MYGFFHLHKIFYTLFNDCNYLIKKIKKLLDGELNYYEQTVFLYAEGFFEFKKSKNKGKEKMEQALQVFEILGDTTMLTNYTEHYLKIINGSTEATD</sequence>
<dbReference type="EMBL" id="CP113440">
    <property type="protein sequence ID" value="WAK63519.1"/>
    <property type="molecule type" value="Genomic_DNA"/>
</dbReference>
<evidence type="ECO:0000313" key="3">
    <source>
        <dbReference type="Proteomes" id="UP001156410"/>
    </source>
</evidence>
<protein>
    <recommendedName>
        <fullName evidence="1">HTH-type transcriptional regulator Rgg C-terminal domain-containing protein</fullName>
    </recommendedName>
</protein>
<evidence type="ECO:0000313" key="2">
    <source>
        <dbReference type="EMBL" id="WAK63519.1"/>
    </source>
</evidence>